<dbReference type="EMBL" id="AFBR01000092">
    <property type="protein sequence ID" value="EGG50705.1"/>
    <property type="molecule type" value="Genomic_DNA"/>
</dbReference>
<name>F3QY60_9BACT</name>
<dbReference type="AlphaFoldDB" id="F3QY60"/>
<dbReference type="Proteomes" id="UP000005546">
    <property type="component" value="Unassembled WGS sequence"/>
</dbReference>
<reference evidence="1 2" key="1">
    <citation type="submission" date="2011-02" db="EMBL/GenBank/DDBJ databases">
        <authorList>
            <person name="Weinstock G."/>
            <person name="Sodergren E."/>
            <person name="Clifton S."/>
            <person name="Fulton L."/>
            <person name="Fulton B."/>
            <person name="Courtney L."/>
            <person name="Fronick C."/>
            <person name="Harrison M."/>
            <person name="Strong C."/>
            <person name="Farmer C."/>
            <person name="Delahaunty K."/>
            <person name="Markovic C."/>
            <person name="Hall O."/>
            <person name="Minx P."/>
            <person name="Tomlinson C."/>
            <person name="Mitreva M."/>
            <person name="Hou S."/>
            <person name="Chen J."/>
            <person name="Wollam A."/>
            <person name="Pepin K.H."/>
            <person name="Johnson M."/>
            <person name="Bhonagiri V."/>
            <person name="Zhang X."/>
            <person name="Suruliraj S."/>
            <person name="Warren W."/>
            <person name="Chinwalla A."/>
            <person name="Mardis E.R."/>
            <person name="Wilson R.K."/>
        </authorList>
    </citation>
    <scope>NUCLEOTIDE SEQUENCE [LARGE SCALE GENOMIC DNA]</scope>
    <source>
        <strain evidence="1 2">YIT 11841</strain>
    </source>
</reference>
<organism evidence="1 2">
    <name type="scientific">Paraprevotella xylaniphila YIT 11841</name>
    <dbReference type="NCBI Taxonomy" id="762982"/>
    <lineage>
        <taxon>Bacteria</taxon>
        <taxon>Pseudomonadati</taxon>
        <taxon>Bacteroidota</taxon>
        <taxon>Bacteroidia</taxon>
        <taxon>Bacteroidales</taxon>
        <taxon>Prevotellaceae</taxon>
        <taxon>Paraprevotella</taxon>
    </lineage>
</organism>
<keyword evidence="2" id="KW-1185">Reference proteome</keyword>
<dbReference type="STRING" id="762982.HMPREF9442_03151"/>
<comment type="caution">
    <text evidence="1">The sequence shown here is derived from an EMBL/GenBank/DDBJ whole genome shotgun (WGS) entry which is preliminary data.</text>
</comment>
<evidence type="ECO:0000313" key="2">
    <source>
        <dbReference type="Proteomes" id="UP000005546"/>
    </source>
</evidence>
<gene>
    <name evidence="1" type="ORF">HMPREF9442_03151</name>
</gene>
<dbReference type="HOGENOM" id="CLU_2438138_0_0_10"/>
<protein>
    <submittedName>
        <fullName evidence="1">Conserved domain protein</fullName>
    </submittedName>
</protein>
<accession>F3QY60</accession>
<evidence type="ECO:0000313" key="1">
    <source>
        <dbReference type="EMBL" id="EGG50705.1"/>
    </source>
</evidence>
<sequence>MPQKRALRIPVRFIGKKTRKTVQALSIPARDSETMMVPVIRTTLVQAAIRCHRLPERVRMRLKGKEKASAEDSPAGLSKLPHIGKVVAGK</sequence>
<proteinExistence type="predicted"/>